<dbReference type="EMBL" id="BAAARV010000025">
    <property type="protein sequence ID" value="GAA2347180.1"/>
    <property type="molecule type" value="Genomic_DNA"/>
</dbReference>
<comment type="caution">
    <text evidence="1">The sequence shown here is derived from an EMBL/GenBank/DDBJ whole genome shotgun (WGS) entry which is preliminary data.</text>
</comment>
<gene>
    <name evidence="1" type="ORF">GCM10010170_034510</name>
</gene>
<organism evidence="1 2">
    <name type="scientific">Dactylosporangium salmoneum</name>
    <dbReference type="NCBI Taxonomy" id="53361"/>
    <lineage>
        <taxon>Bacteria</taxon>
        <taxon>Bacillati</taxon>
        <taxon>Actinomycetota</taxon>
        <taxon>Actinomycetes</taxon>
        <taxon>Micromonosporales</taxon>
        <taxon>Micromonosporaceae</taxon>
        <taxon>Dactylosporangium</taxon>
    </lineage>
</organism>
<evidence type="ECO:0000313" key="1">
    <source>
        <dbReference type="EMBL" id="GAA2347180.1"/>
    </source>
</evidence>
<dbReference type="RefSeq" id="WP_344613401.1">
    <property type="nucleotide sequence ID" value="NZ_BAAARV010000025.1"/>
</dbReference>
<proteinExistence type="predicted"/>
<sequence length="77" mass="8626">MVEAVLHAGGWRVEAVWCDRDGTGERMWHLAADPRGGEYWVTTSQLERLLRRSGLDIGDLTPVTTPTQTVRGSDRCE</sequence>
<dbReference type="Proteomes" id="UP001501444">
    <property type="component" value="Unassembled WGS sequence"/>
</dbReference>
<keyword evidence="2" id="KW-1185">Reference proteome</keyword>
<name>A0ABN3G9S6_9ACTN</name>
<evidence type="ECO:0000313" key="2">
    <source>
        <dbReference type="Proteomes" id="UP001501444"/>
    </source>
</evidence>
<accession>A0ABN3G9S6</accession>
<reference evidence="1 2" key="1">
    <citation type="journal article" date="2019" name="Int. J. Syst. Evol. Microbiol.">
        <title>The Global Catalogue of Microorganisms (GCM) 10K type strain sequencing project: providing services to taxonomists for standard genome sequencing and annotation.</title>
        <authorList>
            <consortium name="The Broad Institute Genomics Platform"/>
            <consortium name="The Broad Institute Genome Sequencing Center for Infectious Disease"/>
            <person name="Wu L."/>
            <person name="Ma J."/>
        </authorList>
    </citation>
    <scope>NUCLEOTIDE SEQUENCE [LARGE SCALE GENOMIC DNA]</scope>
    <source>
        <strain evidence="1 2">JCM 3272</strain>
    </source>
</reference>
<protein>
    <submittedName>
        <fullName evidence="1">Uncharacterized protein</fullName>
    </submittedName>
</protein>